<feature type="compositionally biased region" description="Low complexity" evidence="1">
    <location>
        <begin position="530"/>
        <end position="539"/>
    </location>
</feature>
<evidence type="ECO:0000313" key="3">
    <source>
        <dbReference type="Proteomes" id="UP000242525"/>
    </source>
</evidence>
<feature type="compositionally biased region" description="Polar residues" evidence="1">
    <location>
        <begin position="487"/>
        <end position="529"/>
    </location>
</feature>
<feature type="region of interest" description="Disordered" evidence="1">
    <location>
        <begin position="481"/>
        <end position="707"/>
    </location>
</feature>
<protein>
    <submittedName>
        <fullName evidence="2">Uncharacterized protein</fullName>
    </submittedName>
</protein>
<feature type="compositionally biased region" description="Low complexity" evidence="1">
    <location>
        <begin position="89"/>
        <end position="120"/>
    </location>
</feature>
<accession>A0A0J9XJ38</accession>
<evidence type="ECO:0000256" key="1">
    <source>
        <dbReference type="SAM" id="MobiDB-lite"/>
    </source>
</evidence>
<reference evidence="2" key="1">
    <citation type="submission" date="2014-03" db="EMBL/GenBank/DDBJ databases">
        <authorList>
            <person name="Casaregola S."/>
        </authorList>
    </citation>
    <scope>NUCLEOTIDE SEQUENCE [LARGE SCALE GENOMIC DNA]</scope>
    <source>
        <strain evidence="2">CLIB 918</strain>
    </source>
</reference>
<feature type="compositionally biased region" description="Acidic residues" evidence="1">
    <location>
        <begin position="419"/>
        <end position="444"/>
    </location>
</feature>
<feature type="region of interest" description="Disordered" evidence="1">
    <location>
        <begin position="324"/>
        <end position="463"/>
    </location>
</feature>
<feature type="compositionally biased region" description="Polar residues" evidence="1">
    <location>
        <begin position="541"/>
        <end position="568"/>
    </location>
</feature>
<feature type="compositionally biased region" description="Polar residues" evidence="1">
    <location>
        <begin position="333"/>
        <end position="345"/>
    </location>
</feature>
<feature type="compositionally biased region" description="Polar residues" evidence="1">
    <location>
        <begin position="64"/>
        <end position="88"/>
    </location>
</feature>
<proteinExistence type="predicted"/>
<feature type="compositionally biased region" description="Polar residues" evidence="1">
    <location>
        <begin position="868"/>
        <end position="884"/>
    </location>
</feature>
<feature type="region of interest" description="Disordered" evidence="1">
    <location>
        <begin position="1"/>
        <end position="163"/>
    </location>
</feature>
<keyword evidence="3" id="KW-1185">Reference proteome</keyword>
<feature type="compositionally biased region" description="Acidic residues" evidence="1">
    <location>
        <begin position="23"/>
        <end position="38"/>
    </location>
</feature>
<feature type="region of interest" description="Disordered" evidence="1">
    <location>
        <begin position="848"/>
        <end position="934"/>
    </location>
</feature>
<feature type="compositionally biased region" description="Basic and acidic residues" evidence="1">
    <location>
        <begin position="621"/>
        <end position="630"/>
    </location>
</feature>
<feature type="compositionally biased region" description="Polar residues" evidence="1">
    <location>
        <begin position="209"/>
        <end position="218"/>
    </location>
</feature>
<dbReference type="EMBL" id="CCBN010000020">
    <property type="protein sequence ID" value="CDO57283.1"/>
    <property type="molecule type" value="Genomic_DNA"/>
</dbReference>
<feature type="compositionally biased region" description="Polar residues" evidence="1">
    <location>
        <begin position="734"/>
        <end position="752"/>
    </location>
</feature>
<feature type="region of interest" description="Disordered" evidence="1">
    <location>
        <begin position="176"/>
        <end position="307"/>
    </location>
</feature>
<feature type="compositionally biased region" description="Low complexity" evidence="1">
    <location>
        <begin position="244"/>
        <end position="265"/>
    </location>
</feature>
<evidence type="ECO:0000313" key="2">
    <source>
        <dbReference type="EMBL" id="CDO57283.1"/>
    </source>
</evidence>
<sequence>MYSSSVSRKKSERWVKRSQSSYGDDDWSDDYYSDEEEAPPLPPMPAIPQVSAINFEGGLHLPSDRQQSQPEATSQPLPTQLELTQASPQQQQTQQQQQQQQQQYQEQYQEQLQEQIQEQIQEQHQEHLQEQLQEQHQEQHQEPLQEQHQHQTPETSVPIRDSIALNSLDSIEVKQATSVSIPSSPNPPLSPSLVSTRRWSPLHPEPQPISETKSQSGPKSFLELPSQKGKFARRSVSGNNTAPSSQPSLSSNSTSNIEEVPVSESPSREEKGSETESRLEKAESSDPVNASTINTESLKFSTKDTVTEPEFDEYLENITKRAQKLNEEMAKPSTPSMNLPQSSSDFGARPDTALSEAEIHQKSFKASSPQTVGLPDPTMAQLGPDQAHNNEHNALSSDHHNHHHRQPSHNPETSYYDNDSFDEDIYGYYADSDDNDLKEEEKEEDLFKSPLDNVSATSNNPSLPVAESVAAPVVAPVVAPVDEAKQFNPSNVSTPSSLDKTGLSPPTASSVEHLKNNPSISHESITTADFFSSSSKAASPIPQQKSSTFDPVSKSDNSISPAESSFSSHAPLKPPLPTSNYEDSDNESIKKTDTSSYGRWKPIEPINSAESKPSEVVPLESSHEESKLAEPEASQSHSIEAMPFKAPTDPQVGYPESDIGGTSPEMARPRPPIPKSGYASDSDTDLTLKTTEASYGKSQPASKLSENYSADTFDSLLLETTNSQQINRAVPSINVQAVSQDDQSNRTPTTQSDLEHDIMKSFESSGRSIPAPIIASSNKEEASLHSEYSLPNSPALPDPEIAALYRDNSHFLTRPLSQLVDDFPATQPLSPQRSRELNTVRSLDGVLEGVAEKEEEDSQEGKVKRIDSNSSWETQLDALSTSKPINIEEVSEGIVNPKNPSRTPALERAASGSSLSDLSPVTSQTTSANNDRSSKYMSMILCDNDNTPEPSHESYMQNKDSEQYDYLNRHGTVATTIINPLGSAANETTATIVPTRSVPDKLNRPPEFDFRAILTKPHSEDRKKAFEQARRTQAEYNSGLDTWLEQVSAQMDPATLRSLGVVTAPTAGSHAKPAVPIQKSSTIFSTSSLKPKGSLKPSVIKQGIAGKLSISKVGEKSTGAASRLFAKGRKFMKSDK</sequence>
<feature type="compositionally biased region" description="Polar residues" evidence="1">
    <location>
        <begin position="911"/>
        <end position="931"/>
    </location>
</feature>
<feature type="compositionally biased region" description="Polar residues" evidence="1">
    <location>
        <begin position="286"/>
        <end position="300"/>
    </location>
</feature>
<dbReference type="OrthoDB" id="4095204at2759"/>
<comment type="caution">
    <text evidence="2">The sequence shown here is derived from an EMBL/GenBank/DDBJ whole genome shotgun (WGS) entry which is preliminary data.</text>
</comment>
<gene>
    <name evidence="2" type="ORF">BN980_GECA20s00516g</name>
</gene>
<organism evidence="2 3">
    <name type="scientific">Geotrichum candidum</name>
    <name type="common">Oospora lactis</name>
    <name type="synonym">Dipodascus geotrichum</name>
    <dbReference type="NCBI Taxonomy" id="1173061"/>
    <lineage>
        <taxon>Eukaryota</taxon>
        <taxon>Fungi</taxon>
        <taxon>Dikarya</taxon>
        <taxon>Ascomycota</taxon>
        <taxon>Saccharomycotina</taxon>
        <taxon>Dipodascomycetes</taxon>
        <taxon>Dipodascales</taxon>
        <taxon>Dipodascaceae</taxon>
        <taxon>Geotrichum</taxon>
    </lineage>
</organism>
<dbReference type="Proteomes" id="UP000242525">
    <property type="component" value="Unassembled WGS sequence"/>
</dbReference>
<dbReference type="AlphaFoldDB" id="A0A0J9XJ38"/>
<feature type="region of interest" description="Disordered" evidence="1">
    <location>
        <begin position="734"/>
        <end position="801"/>
    </location>
</feature>
<feature type="compositionally biased region" description="Basic and acidic residues" evidence="1">
    <location>
        <begin position="121"/>
        <end position="151"/>
    </location>
</feature>
<name>A0A0J9XJ38_GEOCN</name>
<feature type="compositionally biased region" description="Basic and acidic residues" evidence="1">
    <location>
        <begin position="266"/>
        <end position="284"/>
    </location>
</feature>
<feature type="compositionally biased region" description="Polar residues" evidence="1">
    <location>
        <begin position="692"/>
        <end position="707"/>
    </location>
</feature>